<dbReference type="GO" id="GO:0004497">
    <property type="term" value="F:monooxygenase activity"/>
    <property type="evidence" value="ECO:0007669"/>
    <property type="project" value="UniProtKB-KW"/>
</dbReference>
<dbReference type="Gene3D" id="1.10.630.10">
    <property type="entry name" value="Cytochrome P450"/>
    <property type="match status" value="1"/>
</dbReference>
<dbReference type="EMBL" id="KZ857388">
    <property type="protein sequence ID" value="RDX53248.1"/>
    <property type="molecule type" value="Genomic_DNA"/>
</dbReference>
<keyword evidence="15" id="KW-0732">Signal</keyword>
<evidence type="ECO:0000256" key="7">
    <source>
        <dbReference type="ARBA" id="ARBA00022723"/>
    </source>
</evidence>
<evidence type="ECO:0000256" key="12">
    <source>
        <dbReference type="ARBA" id="ARBA00023136"/>
    </source>
</evidence>
<keyword evidence="8" id="KW-1133">Transmembrane helix</keyword>
<comment type="pathway">
    <text evidence="3">Secondary metabolite biosynthesis.</text>
</comment>
<organism evidence="16 17">
    <name type="scientific">Lentinus brumalis</name>
    <dbReference type="NCBI Taxonomy" id="2498619"/>
    <lineage>
        <taxon>Eukaryota</taxon>
        <taxon>Fungi</taxon>
        <taxon>Dikarya</taxon>
        <taxon>Basidiomycota</taxon>
        <taxon>Agaricomycotina</taxon>
        <taxon>Agaricomycetes</taxon>
        <taxon>Polyporales</taxon>
        <taxon>Polyporaceae</taxon>
        <taxon>Lentinus</taxon>
    </lineage>
</organism>
<keyword evidence="7 13" id="KW-0479">Metal-binding</keyword>
<dbReference type="GO" id="GO:0005506">
    <property type="term" value="F:iron ion binding"/>
    <property type="evidence" value="ECO:0007669"/>
    <property type="project" value="InterPro"/>
</dbReference>
<dbReference type="Pfam" id="PF00067">
    <property type="entry name" value="p450"/>
    <property type="match status" value="1"/>
</dbReference>
<evidence type="ECO:0000313" key="17">
    <source>
        <dbReference type="Proteomes" id="UP000256964"/>
    </source>
</evidence>
<dbReference type="PRINTS" id="PR00385">
    <property type="entry name" value="P450"/>
</dbReference>
<dbReference type="PANTHER" id="PTHR46300:SF7">
    <property type="entry name" value="P450, PUTATIVE (EUROFUNG)-RELATED"/>
    <property type="match status" value="1"/>
</dbReference>
<evidence type="ECO:0000256" key="5">
    <source>
        <dbReference type="ARBA" id="ARBA00022617"/>
    </source>
</evidence>
<proteinExistence type="inferred from homology"/>
<keyword evidence="11 14" id="KW-0503">Monooxygenase</keyword>
<comment type="cofactor">
    <cofactor evidence="1 13">
        <name>heme</name>
        <dbReference type="ChEBI" id="CHEBI:30413"/>
    </cofactor>
</comment>
<evidence type="ECO:0000256" key="15">
    <source>
        <dbReference type="SAM" id="SignalP"/>
    </source>
</evidence>
<evidence type="ECO:0000256" key="2">
    <source>
        <dbReference type="ARBA" id="ARBA00004167"/>
    </source>
</evidence>
<keyword evidence="6" id="KW-0812">Transmembrane</keyword>
<evidence type="ECO:0000256" key="14">
    <source>
        <dbReference type="RuleBase" id="RU000461"/>
    </source>
</evidence>
<protein>
    <submittedName>
        <fullName evidence="16">Cytochrome P450</fullName>
    </submittedName>
</protein>
<reference evidence="16 17" key="1">
    <citation type="journal article" date="2018" name="Biotechnol. Biofuels">
        <title>Integrative visual omics of the white-rot fungus Polyporus brumalis exposes the biotechnological potential of its oxidative enzymes for delignifying raw plant biomass.</title>
        <authorList>
            <person name="Miyauchi S."/>
            <person name="Rancon A."/>
            <person name="Drula E."/>
            <person name="Hage H."/>
            <person name="Chaduli D."/>
            <person name="Favel A."/>
            <person name="Grisel S."/>
            <person name="Henrissat B."/>
            <person name="Herpoel-Gimbert I."/>
            <person name="Ruiz-Duenas F.J."/>
            <person name="Chevret D."/>
            <person name="Hainaut M."/>
            <person name="Lin J."/>
            <person name="Wang M."/>
            <person name="Pangilinan J."/>
            <person name="Lipzen A."/>
            <person name="Lesage-Meessen L."/>
            <person name="Navarro D."/>
            <person name="Riley R."/>
            <person name="Grigoriev I.V."/>
            <person name="Zhou S."/>
            <person name="Raouche S."/>
            <person name="Rosso M.N."/>
        </authorList>
    </citation>
    <scope>NUCLEOTIDE SEQUENCE [LARGE SCALE GENOMIC DNA]</scope>
    <source>
        <strain evidence="16 17">BRFM 1820</strain>
    </source>
</reference>
<dbReference type="STRING" id="139420.A0A371DL46"/>
<dbReference type="PANTHER" id="PTHR46300">
    <property type="entry name" value="P450, PUTATIVE (EUROFUNG)-RELATED-RELATED"/>
    <property type="match status" value="1"/>
</dbReference>
<feature type="chain" id="PRO_5016622704" evidence="15">
    <location>
        <begin position="23"/>
        <end position="508"/>
    </location>
</feature>
<keyword evidence="9 14" id="KW-0560">Oxidoreductase</keyword>
<evidence type="ECO:0000256" key="8">
    <source>
        <dbReference type="ARBA" id="ARBA00022989"/>
    </source>
</evidence>
<gene>
    <name evidence="16" type="ORF">OH76DRAFT_82622</name>
</gene>
<dbReference type="CDD" id="cd11065">
    <property type="entry name" value="CYP64-like"/>
    <property type="match status" value="1"/>
</dbReference>
<keyword evidence="12" id="KW-0472">Membrane</keyword>
<dbReference type="GO" id="GO:0020037">
    <property type="term" value="F:heme binding"/>
    <property type="evidence" value="ECO:0007669"/>
    <property type="project" value="InterPro"/>
</dbReference>
<keyword evidence="5 13" id="KW-0349">Heme</keyword>
<evidence type="ECO:0000256" key="13">
    <source>
        <dbReference type="PIRSR" id="PIRSR602401-1"/>
    </source>
</evidence>
<dbReference type="SUPFAM" id="SSF48264">
    <property type="entry name" value="Cytochrome P450"/>
    <property type="match status" value="1"/>
</dbReference>
<evidence type="ECO:0000256" key="4">
    <source>
        <dbReference type="ARBA" id="ARBA00010617"/>
    </source>
</evidence>
<feature type="binding site" description="axial binding residue" evidence="13">
    <location>
        <position position="432"/>
    </location>
    <ligand>
        <name>heme</name>
        <dbReference type="ChEBI" id="CHEBI:30413"/>
    </ligand>
    <ligandPart>
        <name>Fe</name>
        <dbReference type="ChEBI" id="CHEBI:18248"/>
    </ligandPart>
</feature>
<evidence type="ECO:0000256" key="10">
    <source>
        <dbReference type="ARBA" id="ARBA00023004"/>
    </source>
</evidence>
<feature type="signal peptide" evidence="15">
    <location>
        <begin position="1"/>
        <end position="22"/>
    </location>
</feature>
<dbReference type="GO" id="GO:0016020">
    <property type="term" value="C:membrane"/>
    <property type="evidence" value="ECO:0007669"/>
    <property type="project" value="UniProtKB-SubCell"/>
</dbReference>
<dbReference type="OrthoDB" id="2789670at2759"/>
<dbReference type="InterPro" id="IPR002401">
    <property type="entry name" value="Cyt_P450_E_grp-I"/>
</dbReference>
<dbReference type="PROSITE" id="PS00086">
    <property type="entry name" value="CYTOCHROME_P450"/>
    <property type="match status" value="1"/>
</dbReference>
<dbReference type="InterPro" id="IPR017972">
    <property type="entry name" value="Cyt_P450_CS"/>
</dbReference>
<dbReference type="AlphaFoldDB" id="A0A371DL46"/>
<comment type="similarity">
    <text evidence="4 14">Belongs to the cytochrome P450 family.</text>
</comment>
<evidence type="ECO:0000256" key="1">
    <source>
        <dbReference type="ARBA" id="ARBA00001971"/>
    </source>
</evidence>
<dbReference type="InterPro" id="IPR050364">
    <property type="entry name" value="Cytochrome_P450_fung"/>
</dbReference>
<evidence type="ECO:0000256" key="9">
    <source>
        <dbReference type="ARBA" id="ARBA00023002"/>
    </source>
</evidence>
<dbReference type="PRINTS" id="PR00463">
    <property type="entry name" value="EP450I"/>
</dbReference>
<accession>A0A371DL46</accession>
<evidence type="ECO:0000256" key="6">
    <source>
        <dbReference type="ARBA" id="ARBA00022692"/>
    </source>
</evidence>
<evidence type="ECO:0000256" key="3">
    <source>
        <dbReference type="ARBA" id="ARBA00005179"/>
    </source>
</evidence>
<dbReference type="GO" id="GO:0016705">
    <property type="term" value="F:oxidoreductase activity, acting on paired donors, with incorporation or reduction of molecular oxygen"/>
    <property type="evidence" value="ECO:0007669"/>
    <property type="project" value="InterPro"/>
</dbReference>
<dbReference type="InterPro" id="IPR036396">
    <property type="entry name" value="Cyt_P450_sf"/>
</dbReference>
<dbReference type="InterPro" id="IPR001128">
    <property type="entry name" value="Cyt_P450"/>
</dbReference>
<comment type="subcellular location">
    <subcellularLocation>
        <location evidence="2">Membrane</location>
        <topology evidence="2">Single-pass membrane protein</topology>
    </subcellularLocation>
</comment>
<keyword evidence="10 13" id="KW-0408">Iron</keyword>
<keyword evidence="17" id="KW-1185">Reference proteome</keyword>
<evidence type="ECO:0000256" key="11">
    <source>
        <dbReference type="ARBA" id="ARBA00023033"/>
    </source>
</evidence>
<sequence length="508" mass="56729">MYILDFLLLVLGAFLVSRLVRKRTPGPVPPGPRGLPLVGSVLDIPLTYQWYHFSNWSQRWGDIMSFSMFGQTYIVLNSAKHAVDMLEKKSAIYSSRPRIPIGGDMIGWKDSMILQAGGHKMRETRKLLGLVMASTKRVERFHYLVEEETKQFLLDLKSRDGTLVSEIKKLAGSIITMIAYGYKSTGNNDVIIKTVDKAMEDFAIIFAPGAFLADVFPILTCVPSWFPGGAWKRKIPEYAKTFNDTVELPYRWVKEQMAAGTALPSFTSTLLEGNVDPGREHLIKMAATSLYTGGADTTVSSITSFFLAMSCFPEVQRKAQAELDAVIGADRMPTIADRERLPYLNAVVLELIRWLPVTPMGFPHQLTEDDVHAGYFIPKGTLVMVNIWNLLHDPQRYADPMTFNPDRFIATAGKEAERDPRDFAFGFGRRRCPGIFFAEASIFAACSMSLHLYTISKAVDEEGNIIEPNTEGSETLICHPLPFECTIAVRSDKAQTLLDSLKSESAQV</sequence>
<name>A0A371DL46_9APHY</name>
<evidence type="ECO:0000313" key="16">
    <source>
        <dbReference type="EMBL" id="RDX53248.1"/>
    </source>
</evidence>
<dbReference type="Proteomes" id="UP000256964">
    <property type="component" value="Unassembled WGS sequence"/>
</dbReference>